<dbReference type="PANTHER" id="PTHR34861">
    <property type="match status" value="1"/>
</dbReference>
<dbReference type="InterPro" id="IPR037175">
    <property type="entry name" value="KFase_sf"/>
</dbReference>
<evidence type="ECO:0000313" key="2">
    <source>
        <dbReference type="EMBL" id="RFU74116.1"/>
    </source>
</evidence>
<dbReference type="Proteomes" id="UP000266272">
    <property type="component" value="Unassembled WGS sequence"/>
</dbReference>
<protein>
    <submittedName>
        <fullName evidence="2">Cyclase</fullName>
    </submittedName>
</protein>
<evidence type="ECO:0000256" key="1">
    <source>
        <dbReference type="ARBA" id="ARBA00007865"/>
    </source>
</evidence>
<comment type="caution">
    <text evidence="2">The sequence shown here is derived from an EMBL/GenBank/DDBJ whole genome shotgun (WGS) entry which is preliminary data.</text>
</comment>
<accession>A0A395NDC5</accession>
<keyword evidence="3" id="KW-1185">Reference proteome</keyword>
<dbReference type="Gene3D" id="3.50.30.50">
    <property type="entry name" value="Putative cyclase"/>
    <property type="match status" value="1"/>
</dbReference>
<dbReference type="Pfam" id="PF04199">
    <property type="entry name" value="Cyclase"/>
    <property type="match status" value="1"/>
</dbReference>
<dbReference type="GO" id="GO:0019441">
    <property type="term" value="P:L-tryptophan catabolic process to kynurenine"/>
    <property type="evidence" value="ECO:0007669"/>
    <property type="project" value="InterPro"/>
</dbReference>
<organism evidence="2 3">
    <name type="scientific">Trichoderma arundinaceum</name>
    <dbReference type="NCBI Taxonomy" id="490622"/>
    <lineage>
        <taxon>Eukaryota</taxon>
        <taxon>Fungi</taxon>
        <taxon>Dikarya</taxon>
        <taxon>Ascomycota</taxon>
        <taxon>Pezizomycotina</taxon>
        <taxon>Sordariomycetes</taxon>
        <taxon>Hypocreomycetidae</taxon>
        <taxon>Hypocreales</taxon>
        <taxon>Hypocreaceae</taxon>
        <taxon>Trichoderma</taxon>
    </lineage>
</organism>
<dbReference type="PANTHER" id="PTHR34861:SF10">
    <property type="entry name" value="CYCLASE"/>
    <property type="match status" value="1"/>
</dbReference>
<proteinExistence type="inferred from homology"/>
<comment type="similarity">
    <text evidence="1">Belongs to the Cyclase 1 superfamily.</text>
</comment>
<dbReference type="EMBL" id="PXOA01000569">
    <property type="protein sequence ID" value="RFU74116.1"/>
    <property type="molecule type" value="Genomic_DNA"/>
</dbReference>
<reference evidence="2 3" key="1">
    <citation type="journal article" date="2018" name="PLoS Pathog.">
        <title>Evolution of structural diversity of trichothecenes, a family of toxins produced by plant pathogenic and entomopathogenic fungi.</title>
        <authorList>
            <person name="Proctor R.H."/>
            <person name="McCormick S.P."/>
            <person name="Kim H.S."/>
            <person name="Cardoza R.E."/>
            <person name="Stanley A.M."/>
            <person name="Lindo L."/>
            <person name="Kelly A."/>
            <person name="Brown D.W."/>
            <person name="Lee T."/>
            <person name="Vaughan M.M."/>
            <person name="Alexander N.J."/>
            <person name="Busman M."/>
            <person name="Gutierrez S."/>
        </authorList>
    </citation>
    <scope>NUCLEOTIDE SEQUENCE [LARGE SCALE GENOMIC DNA]</scope>
    <source>
        <strain evidence="2 3">IBT 40837</strain>
    </source>
</reference>
<dbReference type="InterPro" id="IPR007325">
    <property type="entry name" value="KFase/CYL"/>
</dbReference>
<dbReference type="SUPFAM" id="SSF102198">
    <property type="entry name" value="Putative cyclase"/>
    <property type="match status" value="1"/>
</dbReference>
<gene>
    <name evidence="2" type="ORF">TARUN_8136</name>
</gene>
<dbReference type="AlphaFoldDB" id="A0A395NDC5"/>
<dbReference type="OrthoDB" id="4873631at2759"/>
<sequence length="271" mass="30648">MHSSNLPAWDDIPEVPGMPKGCAWGLFDRDGQRDQVGTLNLLTPEKILEAKEEIQHGESVCLNWFLHHVPDPAAERKPFEHKIKSLRHLGYAAYDDEISINTQTSSQWDGLIEPSASASIVSYITDSIRIRREDWSLRGGIVGRGVLIDYHQWAKDRQFPHPPVERTCITIAEIEEVARAQGLELRPADILIIRTGWTDWYNGASDTERTAGTTGDKHIGLVGNEETIKWLWNHHFAAVASDSLAFEAWPTKPPYGMEPQLPNYQLCYVQD</sequence>
<evidence type="ECO:0000313" key="3">
    <source>
        <dbReference type="Proteomes" id="UP000266272"/>
    </source>
</evidence>
<dbReference type="GO" id="GO:0004061">
    <property type="term" value="F:arylformamidase activity"/>
    <property type="evidence" value="ECO:0007669"/>
    <property type="project" value="InterPro"/>
</dbReference>
<name>A0A395NDC5_TRIAR</name>